<dbReference type="PANTHER" id="PTHR31366:SF2">
    <property type="entry name" value="UPF0739 PROTEIN C1ORF74"/>
    <property type="match status" value="1"/>
</dbReference>
<name>A0AAN6JH77_9BASI</name>
<dbReference type="Proteomes" id="UP001176521">
    <property type="component" value="Unassembled WGS sequence"/>
</dbReference>
<organism evidence="2 3">
    <name type="scientific">Tilletia horrida</name>
    <dbReference type="NCBI Taxonomy" id="155126"/>
    <lineage>
        <taxon>Eukaryota</taxon>
        <taxon>Fungi</taxon>
        <taxon>Dikarya</taxon>
        <taxon>Basidiomycota</taxon>
        <taxon>Ustilaginomycotina</taxon>
        <taxon>Exobasidiomycetes</taxon>
        <taxon>Tilletiales</taxon>
        <taxon>Tilletiaceae</taxon>
        <taxon>Tilletia</taxon>
    </lineage>
</organism>
<keyword evidence="3" id="KW-1185">Reference proteome</keyword>
<comment type="caution">
    <text evidence="2">The sequence shown here is derived from an EMBL/GenBank/DDBJ whole genome shotgun (WGS) entry which is preliminary data.</text>
</comment>
<feature type="region of interest" description="Disordered" evidence="1">
    <location>
        <begin position="1"/>
        <end position="23"/>
    </location>
</feature>
<evidence type="ECO:0000256" key="1">
    <source>
        <dbReference type="SAM" id="MobiDB-lite"/>
    </source>
</evidence>
<accession>A0AAN6JH77</accession>
<reference evidence="2" key="1">
    <citation type="journal article" date="2023" name="PhytoFront">
        <title>Draft Genome Resources of Seven Strains of Tilletia horrida, Causal Agent of Kernel Smut of Rice.</title>
        <authorList>
            <person name="Khanal S."/>
            <person name="Antony Babu S."/>
            <person name="Zhou X.G."/>
        </authorList>
    </citation>
    <scope>NUCLEOTIDE SEQUENCE</scope>
    <source>
        <strain evidence="2">TX3</strain>
    </source>
</reference>
<dbReference type="AlphaFoldDB" id="A0AAN6JH77"/>
<protein>
    <submittedName>
        <fullName evidence="2">Uncharacterized protein</fullName>
    </submittedName>
</protein>
<dbReference type="PANTHER" id="PTHR31366">
    <property type="entry name" value="UPF0739 PROTEIN C1ORF74"/>
    <property type="match status" value="1"/>
</dbReference>
<evidence type="ECO:0000313" key="3">
    <source>
        <dbReference type="Proteomes" id="UP001176521"/>
    </source>
</evidence>
<sequence length="351" mass="37882">MRTKMHASVTVGGDDGARGGSARSRPYLATVEELAQHVLASLNQGQKHGKTRARQAQSAASSMPVGKAGCAYLAWSFFLVAFGLRDAILVDEVRLSHEQQHGFLDALAASGPERKNELSDGAQAENRTQVQPLRPCKSCKLGQDNQSGNDFFVQAQPSKQPSPPSVVFLRRLKDASRRLAGWLLGYPVIYSLETASTSDISAPSSAVRIIYPHEAGPQRGQVAYEWEDGIANNLGGQPLHLFQAELVSAAPAHSLVHLLAFSVPVTPSEPDAGVPGNVTTDELQARVQHDLDRRRVQASDRLRDLLSSRDANAESSNADLLWPALDRFHHLLSGSTARVTPTQVTLPLVAL</sequence>
<gene>
    <name evidence="2" type="ORF">OC842_007190</name>
</gene>
<proteinExistence type="predicted"/>
<evidence type="ECO:0000313" key="2">
    <source>
        <dbReference type="EMBL" id="KAK0520156.1"/>
    </source>
</evidence>
<dbReference type="EMBL" id="JAPDMQ010000838">
    <property type="protein sequence ID" value="KAK0520156.1"/>
    <property type="molecule type" value="Genomic_DNA"/>
</dbReference>
<dbReference type="InterPro" id="IPR027850">
    <property type="entry name" value="DUF4504"/>
</dbReference>